<keyword evidence="9" id="KW-0472">Membrane</keyword>
<keyword evidence="10" id="KW-0325">Glycoprotein</keyword>
<dbReference type="Proteomes" id="UP000327013">
    <property type="component" value="Chromosome 3"/>
</dbReference>
<protein>
    <recommendedName>
        <fullName evidence="13">O-fucosyltransferase family protein</fullName>
    </recommendedName>
</protein>
<dbReference type="EMBL" id="CM017323">
    <property type="protein sequence ID" value="KAE8023098.1"/>
    <property type="molecule type" value="Genomic_DNA"/>
</dbReference>
<dbReference type="GO" id="GO:0005737">
    <property type="term" value="C:cytoplasm"/>
    <property type="evidence" value="ECO:0007669"/>
    <property type="project" value="TreeGrafter"/>
</dbReference>
<keyword evidence="4" id="KW-0328">Glycosyltransferase</keyword>
<dbReference type="PANTHER" id="PTHR31741">
    <property type="entry name" value="OS02G0726500 PROTEIN-RELATED"/>
    <property type="match status" value="1"/>
</dbReference>
<dbReference type="GO" id="GO:0016020">
    <property type="term" value="C:membrane"/>
    <property type="evidence" value="ECO:0007669"/>
    <property type="project" value="UniProtKB-SubCell"/>
</dbReference>
<dbReference type="AlphaFoldDB" id="A0A5N6R0U8"/>
<dbReference type="GO" id="GO:0016757">
    <property type="term" value="F:glycosyltransferase activity"/>
    <property type="evidence" value="ECO:0007669"/>
    <property type="project" value="UniProtKB-KW"/>
</dbReference>
<evidence type="ECO:0000256" key="9">
    <source>
        <dbReference type="ARBA" id="ARBA00023136"/>
    </source>
</evidence>
<evidence type="ECO:0000256" key="4">
    <source>
        <dbReference type="ARBA" id="ARBA00022676"/>
    </source>
</evidence>
<evidence type="ECO:0000256" key="13">
    <source>
        <dbReference type="ARBA" id="ARBA00030350"/>
    </source>
</evidence>
<name>A0A5N6R0U8_9ROSI</name>
<evidence type="ECO:0000256" key="7">
    <source>
        <dbReference type="ARBA" id="ARBA00022968"/>
    </source>
</evidence>
<keyword evidence="6" id="KW-0812">Transmembrane</keyword>
<dbReference type="CDD" id="cd11299">
    <property type="entry name" value="O-FucT_plant"/>
    <property type="match status" value="1"/>
</dbReference>
<accession>A0A5N6R0U8</accession>
<dbReference type="PIRSF" id="PIRSF009360">
    <property type="entry name" value="UCP009360"/>
    <property type="match status" value="1"/>
</dbReference>
<dbReference type="OrthoDB" id="1874781at2759"/>
<dbReference type="InterPro" id="IPR019378">
    <property type="entry name" value="GDP-Fuc_O-FucTrfase"/>
</dbReference>
<dbReference type="Pfam" id="PF10250">
    <property type="entry name" value="O-FucT"/>
    <property type="match status" value="1"/>
</dbReference>
<evidence type="ECO:0000256" key="12">
    <source>
        <dbReference type="ARBA" id="ARBA00023277"/>
    </source>
</evidence>
<keyword evidence="12" id="KW-0119">Carbohydrate metabolism</keyword>
<keyword evidence="8" id="KW-1133">Transmembrane helix</keyword>
<evidence type="ECO:0000256" key="3">
    <source>
        <dbReference type="ARBA" id="ARBA00007737"/>
    </source>
</evidence>
<evidence type="ECO:0000256" key="8">
    <source>
        <dbReference type="ARBA" id="ARBA00022989"/>
    </source>
</evidence>
<gene>
    <name evidence="14" type="ORF">FH972_008843</name>
</gene>
<keyword evidence="5" id="KW-0808">Transferase</keyword>
<reference evidence="14 15" key="1">
    <citation type="submission" date="2019-06" db="EMBL/GenBank/DDBJ databases">
        <title>A chromosomal-level reference genome of Carpinus fangiana (Coryloideae, Betulaceae).</title>
        <authorList>
            <person name="Yang X."/>
            <person name="Wang Z."/>
            <person name="Zhang L."/>
            <person name="Hao G."/>
            <person name="Liu J."/>
            <person name="Yang Y."/>
        </authorList>
    </citation>
    <scope>NUCLEOTIDE SEQUENCE [LARGE SCALE GENOMIC DNA]</scope>
    <source>
        <strain evidence="14">Cfa_2016G</strain>
        <tissue evidence="14">Leaf</tissue>
    </source>
</reference>
<dbReference type="GO" id="GO:0006004">
    <property type="term" value="P:fucose metabolic process"/>
    <property type="evidence" value="ECO:0007669"/>
    <property type="project" value="UniProtKB-KW"/>
</dbReference>
<evidence type="ECO:0000256" key="1">
    <source>
        <dbReference type="ARBA" id="ARBA00004606"/>
    </source>
</evidence>
<evidence type="ECO:0000256" key="10">
    <source>
        <dbReference type="ARBA" id="ARBA00023180"/>
    </source>
</evidence>
<evidence type="ECO:0000313" key="15">
    <source>
        <dbReference type="Proteomes" id="UP000327013"/>
    </source>
</evidence>
<keyword evidence="15" id="KW-1185">Reference proteome</keyword>
<organism evidence="14 15">
    <name type="scientific">Carpinus fangiana</name>
    <dbReference type="NCBI Taxonomy" id="176857"/>
    <lineage>
        <taxon>Eukaryota</taxon>
        <taxon>Viridiplantae</taxon>
        <taxon>Streptophyta</taxon>
        <taxon>Embryophyta</taxon>
        <taxon>Tracheophyta</taxon>
        <taxon>Spermatophyta</taxon>
        <taxon>Magnoliopsida</taxon>
        <taxon>eudicotyledons</taxon>
        <taxon>Gunneridae</taxon>
        <taxon>Pentapetalae</taxon>
        <taxon>rosids</taxon>
        <taxon>fabids</taxon>
        <taxon>Fagales</taxon>
        <taxon>Betulaceae</taxon>
        <taxon>Carpinus</taxon>
    </lineage>
</organism>
<evidence type="ECO:0000256" key="2">
    <source>
        <dbReference type="ARBA" id="ARBA00004881"/>
    </source>
</evidence>
<keyword evidence="7" id="KW-0735">Signal-anchor</keyword>
<comment type="subcellular location">
    <subcellularLocation>
        <location evidence="1">Membrane</location>
        <topology evidence="1">Single-pass type II membrane protein</topology>
    </subcellularLocation>
</comment>
<dbReference type="PANTHER" id="PTHR31741:SF45">
    <property type="entry name" value="O-FUCOSYLTRANSFERASE FAMILY PROTEIN"/>
    <property type="match status" value="1"/>
</dbReference>
<evidence type="ECO:0000256" key="6">
    <source>
        <dbReference type="ARBA" id="ARBA00022692"/>
    </source>
</evidence>
<comment type="similarity">
    <text evidence="3">Belongs to the glycosyltransferase GT106 family.</text>
</comment>
<dbReference type="InterPro" id="IPR024709">
    <property type="entry name" value="FucosylTrfase_pln"/>
</dbReference>
<evidence type="ECO:0000256" key="5">
    <source>
        <dbReference type="ARBA" id="ARBA00022679"/>
    </source>
</evidence>
<evidence type="ECO:0000256" key="11">
    <source>
        <dbReference type="ARBA" id="ARBA00023253"/>
    </source>
</evidence>
<keyword evidence="11" id="KW-0294">Fucose metabolism</keyword>
<sequence length="425" mass="48424">MGGIKAEKLKSWVAVGSSSDKFNLCVVGATALLMLCACALQLRTLSEKMTPRLLMFWSSHRIDIPPPRVYENNGYLMVSANGGLNQMRAGICDMVAIARYLNVTLVVPELDNTSIWHDRSEFQDIFDVNYFITSLRNEILPRIKEHQVLHFTKTDYRLANNGIPEELQKLRCRANYEALRFTTPIEELGKKIVRILRQDGPYLALHLRYEMDMLAFTGCNEGCNDTEVDQLTKLRYDTPWWGQKAINSIKKRKDGRCPLTPKETALALTALDIDPSIQIYVAAGNIYGGERRMATLRAAFPNLIKKEILLTTSDLKPFLKHSNMMAALDYIVSLESDIFVPTYGGNMARVVEGHRRWLLVYLIDQYRNGSLSWDEFSQEVKTGHADRMGSPTRRTKVPARPMKKDYFYSNPQECLPAIAKKAERT</sequence>
<proteinExistence type="inferred from homology"/>
<comment type="pathway">
    <text evidence="2">Glycan metabolism.</text>
</comment>
<evidence type="ECO:0000313" key="14">
    <source>
        <dbReference type="EMBL" id="KAE8023098.1"/>
    </source>
</evidence>